<dbReference type="GO" id="GO:0046872">
    <property type="term" value="F:metal ion binding"/>
    <property type="evidence" value="ECO:0007669"/>
    <property type="project" value="UniProtKB-KW"/>
</dbReference>
<dbReference type="SUPFAM" id="SSF53187">
    <property type="entry name" value="Zn-dependent exopeptidases"/>
    <property type="match status" value="1"/>
</dbReference>
<dbReference type="PROSITE" id="PS00758">
    <property type="entry name" value="ARGE_DAPE_CPG2_1"/>
    <property type="match status" value="1"/>
</dbReference>
<dbReference type="Gene3D" id="3.40.630.10">
    <property type="entry name" value="Zn peptidases"/>
    <property type="match status" value="1"/>
</dbReference>
<evidence type="ECO:0000256" key="2">
    <source>
        <dbReference type="ARBA" id="ARBA00022723"/>
    </source>
</evidence>
<evidence type="ECO:0000256" key="6">
    <source>
        <dbReference type="SAM" id="SignalP"/>
    </source>
</evidence>
<dbReference type="Gene3D" id="3.30.70.360">
    <property type="match status" value="1"/>
</dbReference>
<dbReference type="Proteomes" id="UP000622890">
    <property type="component" value="Unassembled WGS sequence"/>
</dbReference>
<dbReference type="InterPro" id="IPR050072">
    <property type="entry name" value="Peptidase_M20A"/>
</dbReference>
<feature type="chain" id="PRO_5037773199" evidence="6">
    <location>
        <begin position="25"/>
        <end position="433"/>
    </location>
</feature>
<dbReference type="AlphaFoldDB" id="A0A934W9G7"/>
<dbReference type="InterPro" id="IPR017150">
    <property type="entry name" value="Pept_M20_glutamate_carboxypep"/>
</dbReference>
<dbReference type="PIRSF" id="PIRSF037238">
    <property type="entry name" value="Carboxypeptidase_G2"/>
    <property type="match status" value="1"/>
</dbReference>
<feature type="signal peptide" evidence="6">
    <location>
        <begin position="1"/>
        <end position="24"/>
    </location>
</feature>
<dbReference type="CDD" id="cd03885">
    <property type="entry name" value="M20_CPDG2"/>
    <property type="match status" value="1"/>
</dbReference>
<evidence type="ECO:0000256" key="5">
    <source>
        <dbReference type="PIRSR" id="PIRSR037238-1"/>
    </source>
</evidence>
<keyword evidence="9" id="KW-1185">Reference proteome</keyword>
<dbReference type="PANTHER" id="PTHR43808:SF10">
    <property type="entry name" value="BLL3749 PROTEIN"/>
    <property type="match status" value="1"/>
</dbReference>
<feature type="active site" evidence="5">
    <location>
        <position position="128"/>
    </location>
</feature>
<dbReference type="InterPro" id="IPR036264">
    <property type="entry name" value="Bact_exopeptidase_dim_dom"/>
</dbReference>
<reference evidence="8" key="1">
    <citation type="submission" date="2021-01" db="EMBL/GenBank/DDBJ databases">
        <title>Genome sequence of strain Noviherbaspirillum sp. DKR-6.</title>
        <authorList>
            <person name="Chaudhary D.K."/>
        </authorList>
    </citation>
    <scope>NUCLEOTIDE SEQUENCE</scope>
    <source>
        <strain evidence="8">DKR-6</strain>
    </source>
</reference>
<dbReference type="Pfam" id="PF01546">
    <property type="entry name" value="Peptidase_M20"/>
    <property type="match status" value="1"/>
</dbReference>
<dbReference type="GO" id="GO:0016787">
    <property type="term" value="F:hydrolase activity"/>
    <property type="evidence" value="ECO:0007669"/>
    <property type="project" value="UniProtKB-KW"/>
</dbReference>
<sequence>MRSLLSRRLVAIAAGALFCAGAQAAIPATAAEPVASVLAQAERHKTPLLDTLKDLCNIESGSRDLEGLSRLANLIADRFKALGGDVRLIDGNADVYPMEDTPKQLGHEVLATFHGKGTKKILMIAHMDTVYLKGMLAKQPFRIDGNKAFGLGIADDKQGVALILHTVAMLKDLGFADYGTLTVLINSDEEIGSPGSRKLITQLGAEHDVTMSFEGSRVNADKLSLATSGIAGVFLKVQGKASHAGNAPQDGINALYEMAHQVLQMRDLSRPDGSVKMNWTVAKAGSNRNVIPDSAEAAADVRVLRVEDYDALEKTVRERAARQLVPGAKVSVVFERRRPPLEASAASRTLAAQAQAVYRELGRELVIDPVAEGGGTDAAFAAQQTKNAVIERFGLQGYGAHSTNDEYVLVDSIVPRLYLGTRLVMEVSRGAVK</sequence>
<dbReference type="PANTHER" id="PTHR43808">
    <property type="entry name" value="ACETYLORNITHINE DEACETYLASE"/>
    <property type="match status" value="1"/>
</dbReference>
<dbReference type="EMBL" id="JAEPBG010000029">
    <property type="protein sequence ID" value="MBK4738880.1"/>
    <property type="molecule type" value="Genomic_DNA"/>
</dbReference>
<feature type="active site" description="Proton acceptor" evidence="5">
    <location>
        <position position="189"/>
    </location>
</feature>
<evidence type="ECO:0000313" key="9">
    <source>
        <dbReference type="Proteomes" id="UP000622890"/>
    </source>
</evidence>
<keyword evidence="6" id="KW-0732">Signal</keyword>
<evidence type="ECO:0000256" key="4">
    <source>
        <dbReference type="ARBA" id="ARBA00022833"/>
    </source>
</evidence>
<gene>
    <name evidence="8" type="ORF">JJB74_30070</name>
</gene>
<organism evidence="8 9">
    <name type="scientific">Noviherbaspirillum pedocola</name>
    <dbReference type="NCBI Taxonomy" id="2801341"/>
    <lineage>
        <taxon>Bacteria</taxon>
        <taxon>Pseudomonadati</taxon>
        <taxon>Pseudomonadota</taxon>
        <taxon>Betaproteobacteria</taxon>
        <taxon>Burkholderiales</taxon>
        <taxon>Oxalobacteraceae</taxon>
        <taxon>Noviherbaspirillum</taxon>
    </lineage>
</organism>
<comment type="caution">
    <text evidence="8">The sequence shown here is derived from an EMBL/GenBank/DDBJ whole genome shotgun (WGS) entry which is preliminary data.</text>
</comment>
<evidence type="ECO:0000259" key="7">
    <source>
        <dbReference type="Pfam" id="PF07687"/>
    </source>
</evidence>
<keyword evidence="4" id="KW-0862">Zinc</keyword>
<evidence type="ECO:0000256" key="3">
    <source>
        <dbReference type="ARBA" id="ARBA00022801"/>
    </source>
</evidence>
<accession>A0A934W9G7</accession>
<dbReference type="InterPro" id="IPR001261">
    <property type="entry name" value="ArgE/DapE_CS"/>
</dbReference>
<dbReference type="NCBIfam" id="NF004788">
    <property type="entry name" value="PRK06133.1"/>
    <property type="match status" value="1"/>
</dbReference>
<proteinExistence type="predicted"/>
<dbReference type="SUPFAM" id="SSF55031">
    <property type="entry name" value="Bacterial exopeptidase dimerisation domain"/>
    <property type="match status" value="1"/>
</dbReference>
<keyword evidence="3" id="KW-0378">Hydrolase</keyword>
<feature type="domain" description="Peptidase M20 dimerisation" evidence="7">
    <location>
        <begin position="226"/>
        <end position="326"/>
    </location>
</feature>
<evidence type="ECO:0000313" key="8">
    <source>
        <dbReference type="EMBL" id="MBK4738880.1"/>
    </source>
</evidence>
<dbReference type="InterPro" id="IPR002933">
    <property type="entry name" value="Peptidase_M20"/>
</dbReference>
<evidence type="ECO:0000256" key="1">
    <source>
        <dbReference type="ARBA" id="ARBA00001947"/>
    </source>
</evidence>
<name>A0A934W9G7_9BURK</name>
<comment type="cofactor">
    <cofactor evidence="1">
        <name>Zn(2+)</name>
        <dbReference type="ChEBI" id="CHEBI:29105"/>
    </cofactor>
</comment>
<keyword evidence="2" id="KW-0479">Metal-binding</keyword>
<dbReference type="Pfam" id="PF07687">
    <property type="entry name" value="M20_dimer"/>
    <property type="match status" value="1"/>
</dbReference>
<protein>
    <submittedName>
        <fullName evidence="8">M20/M25/M40 family metallo-hydrolase</fullName>
    </submittedName>
</protein>
<dbReference type="InterPro" id="IPR011650">
    <property type="entry name" value="Peptidase_M20_dimer"/>
</dbReference>